<accession>U4L0E6</accession>
<dbReference type="AlphaFoldDB" id="U4L0E6"/>
<reference evidence="2 3" key="1">
    <citation type="journal article" date="2013" name="PLoS Genet.">
        <title>The genome and development-dependent transcriptomes of Pyronema confluens: a window into fungal evolution.</title>
        <authorList>
            <person name="Traeger S."/>
            <person name="Altegoer F."/>
            <person name="Freitag M."/>
            <person name="Gabaldon T."/>
            <person name="Kempken F."/>
            <person name="Kumar A."/>
            <person name="Marcet-Houben M."/>
            <person name="Poggeler S."/>
            <person name="Stajich J.E."/>
            <person name="Nowrousian M."/>
        </authorList>
    </citation>
    <scope>NUCLEOTIDE SEQUENCE [LARGE SCALE GENOMIC DNA]</scope>
    <source>
        <strain evidence="3">CBS 100304</strain>
        <tissue evidence="2">Vegetative mycelium</tissue>
    </source>
</reference>
<feature type="compositionally biased region" description="Polar residues" evidence="1">
    <location>
        <begin position="1"/>
        <end position="34"/>
    </location>
</feature>
<proteinExistence type="predicted"/>
<evidence type="ECO:0000256" key="1">
    <source>
        <dbReference type="SAM" id="MobiDB-lite"/>
    </source>
</evidence>
<dbReference type="EMBL" id="HF935417">
    <property type="protein sequence ID" value="CCX08501.1"/>
    <property type="molecule type" value="Genomic_DNA"/>
</dbReference>
<evidence type="ECO:0000313" key="2">
    <source>
        <dbReference type="EMBL" id="CCX08501.1"/>
    </source>
</evidence>
<keyword evidence="3" id="KW-1185">Reference proteome</keyword>
<feature type="region of interest" description="Disordered" evidence="1">
    <location>
        <begin position="245"/>
        <end position="278"/>
    </location>
</feature>
<dbReference type="Proteomes" id="UP000018144">
    <property type="component" value="Unassembled WGS sequence"/>
</dbReference>
<name>U4L0E6_PYROM</name>
<evidence type="ECO:0000313" key="3">
    <source>
        <dbReference type="Proteomes" id="UP000018144"/>
    </source>
</evidence>
<protein>
    <submittedName>
        <fullName evidence="2">Uncharacterized protein</fullName>
    </submittedName>
</protein>
<gene>
    <name evidence="2" type="ORF">PCON_08094</name>
</gene>
<feature type="region of interest" description="Disordered" evidence="1">
    <location>
        <begin position="1"/>
        <end position="40"/>
    </location>
</feature>
<sequence>MATGSAGNSISNDDFEQASSPVANVSYTPPSTYESTDEDELELPDAPARRMIDLSNWNVTVEFVPKTAPGECKQVTFEFEGGTLRTFEYTKISFSELWDKIAVVSAWIEDDSFNLTMGESWDILKCENKSLIVVVVHNPSDYLWYDSPAEETESDQGLASRLRRAVEYLKMEAGKKNLTYSEVEEETIYDRYKVFSDDEGGYSDDEGGYSEGCFIPEVKEDDKTLLTENLNSIYKREGREKLIDMWSKGEGNSEARGTKKHRSMTGKPDYRVQQQQRR</sequence>
<organism evidence="2 3">
    <name type="scientific">Pyronema omphalodes (strain CBS 100304)</name>
    <name type="common">Pyronema confluens</name>
    <dbReference type="NCBI Taxonomy" id="1076935"/>
    <lineage>
        <taxon>Eukaryota</taxon>
        <taxon>Fungi</taxon>
        <taxon>Dikarya</taxon>
        <taxon>Ascomycota</taxon>
        <taxon>Pezizomycotina</taxon>
        <taxon>Pezizomycetes</taxon>
        <taxon>Pezizales</taxon>
        <taxon>Pyronemataceae</taxon>
        <taxon>Pyronema</taxon>
    </lineage>
</organism>